<dbReference type="Gene3D" id="3.40.50.1820">
    <property type="entry name" value="alpha/beta hydrolase"/>
    <property type="match status" value="1"/>
</dbReference>
<sequence>MTPATDGARGGIGRAVAGAGAAARVAVLALAGLPGLGTSVATGLETPSGARMEARWVEPAAPPDGGAPSPGPVPAMLTTPAAWRPGDPAAVLLGEFAGAEPWRDRLAAELLEAGAAVLELDVHTARGLSADSAFLPPAPAPEDLLPDLFGALRMLRGLPAGPVSAFGVPGLGGAAVLRAGEEAARRYLGPLGPRFAALALLDEDCVPALD</sequence>
<accession>A0A502GD47</accession>
<dbReference type="InterPro" id="IPR029058">
    <property type="entry name" value="AB_hydrolase_fold"/>
</dbReference>
<proteinExistence type="predicted"/>
<organism evidence="1 2">
    <name type="scientific">Muricoccus nepalensis</name>
    <dbReference type="NCBI Taxonomy" id="1854500"/>
    <lineage>
        <taxon>Bacteria</taxon>
        <taxon>Pseudomonadati</taxon>
        <taxon>Pseudomonadota</taxon>
        <taxon>Alphaproteobacteria</taxon>
        <taxon>Acetobacterales</taxon>
        <taxon>Roseomonadaceae</taxon>
        <taxon>Muricoccus</taxon>
    </lineage>
</organism>
<gene>
    <name evidence="1" type="ORF">EAH89_05390</name>
</gene>
<dbReference type="EMBL" id="RCZP01000003">
    <property type="protein sequence ID" value="TPG59671.1"/>
    <property type="molecule type" value="Genomic_DNA"/>
</dbReference>
<evidence type="ECO:0000313" key="2">
    <source>
        <dbReference type="Proteomes" id="UP000317078"/>
    </source>
</evidence>
<keyword evidence="2" id="KW-1185">Reference proteome</keyword>
<evidence type="ECO:0008006" key="3">
    <source>
        <dbReference type="Google" id="ProtNLM"/>
    </source>
</evidence>
<dbReference type="RefSeq" id="WP_140881767.1">
    <property type="nucleotide sequence ID" value="NZ_RCZP01000003.1"/>
</dbReference>
<evidence type="ECO:0000313" key="1">
    <source>
        <dbReference type="EMBL" id="TPG59671.1"/>
    </source>
</evidence>
<dbReference type="AlphaFoldDB" id="A0A502GD47"/>
<name>A0A502GD47_9PROT</name>
<dbReference type="Proteomes" id="UP000317078">
    <property type="component" value="Unassembled WGS sequence"/>
</dbReference>
<comment type="caution">
    <text evidence="1">The sequence shown here is derived from an EMBL/GenBank/DDBJ whole genome shotgun (WGS) entry which is preliminary data.</text>
</comment>
<protein>
    <recommendedName>
        <fullName evidence="3">Alpha/beta hydrolase</fullName>
    </recommendedName>
</protein>
<reference evidence="1 2" key="1">
    <citation type="journal article" date="2019" name="Environ. Microbiol.">
        <title>Species interactions and distinct microbial communities in high Arctic permafrost affected cryosols are associated with the CH4 and CO2 gas fluxes.</title>
        <authorList>
            <person name="Altshuler I."/>
            <person name="Hamel J."/>
            <person name="Turney S."/>
            <person name="Magnuson E."/>
            <person name="Levesque R."/>
            <person name="Greer C."/>
            <person name="Whyte L.G."/>
        </authorList>
    </citation>
    <scope>NUCLEOTIDE SEQUENCE [LARGE SCALE GENOMIC DNA]</scope>
    <source>
        <strain evidence="1 2">S9.3B</strain>
    </source>
</reference>